<reference evidence="2" key="2">
    <citation type="submission" date="2023-07" db="EMBL/GenBank/DDBJ databases">
        <authorList>
            <person name="Sun H."/>
        </authorList>
    </citation>
    <scope>NUCLEOTIDE SEQUENCE</scope>
    <source>
        <strain evidence="2">05753</strain>
    </source>
</reference>
<feature type="transmembrane region" description="Helical" evidence="1">
    <location>
        <begin position="72"/>
        <end position="89"/>
    </location>
</feature>
<accession>A0ABT8SQR4</accession>
<evidence type="ECO:0000313" key="3">
    <source>
        <dbReference type="Proteomes" id="UP001169006"/>
    </source>
</evidence>
<evidence type="ECO:0000313" key="2">
    <source>
        <dbReference type="EMBL" id="MDO1580595.1"/>
    </source>
</evidence>
<proteinExistence type="predicted"/>
<keyword evidence="1" id="KW-0472">Membrane</keyword>
<keyword evidence="3" id="KW-1185">Reference proteome</keyword>
<feature type="transmembrane region" description="Helical" evidence="1">
    <location>
        <begin position="7"/>
        <end position="26"/>
    </location>
</feature>
<keyword evidence="1" id="KW-1133">Transmembrane helix</keyword>
<sequence length="134" mass="14894">MPRVRLSTAFLTSIGLAAFVGVIGYFHQVPTWLLLPKVMFAPVFVLASLGLDQLFPAEEAISRSWSKELARYLANGFLLASFVLITVTTKPDATLIDMLETLAVFLAVYVPTMAALFWRQHGRSKTPHHNVTDM</sequence>
<name>A0ABT8SQR4_9HYPH</name>
<reference evidence="2" key="1">
    <citation type="journal article" date="2015" name="Int. J. Syst. Evol. Microbiol.">
        <title>Rhizobium oryzicola sp. nov., potential plant-growth-promoting endophytic bacteria isolated from rice roots.</title>
        <authorList>
            <person name="Zhang X.X."/>
            <person name="Gao J.S."/>
            <person name="Cao Y.H."/>
            <person name="Sheirdil R.A."/>
            <person name="Wang X.C."/>
            <person name="Zhang L."/>
        </authorList>
    </citation>
    <scope>NUCLEOTIDE SEQUENCE</scope>
    <source>
        <strain evidence="2">05753</strain>
    </source>
</reference>
<keyword evidence="1" id="KW-0812">Transmembrane</keyword>
<gene>
    <name evidence="2" type="ORF">Q2T52_00655</name>
</gene>
<evidence type="ECO:0000256" key="1">
    <source>
        <dbReference type="SAM" id="Phobius"/>
    </source>
</evidence>
<dbReference type="RefSeq" id="WP_302074758.1">
    <property type="nucleotide sequence ID" value="NZ_JAUKWQ010000001.1"/>
</dbReference>
<feature type="transmembrane region" description="Helical" evidence="1">
    <location>
        <begin position="101"/>
        <end position="118"/>
    </location>
</feature>
<organism evidence="2 3">
    <name type="scientific">Rhizobium oryzicola</name>
    <dbReference type="NCBI Taxonomy" id="1232668"/>
    <lineage>
        <taxon>Bacteria</taxon>
        <taxon>Pseudomonadati</taxon>
        <taxon>Pseudomonadota</taxon>
        <taxon>Alphaproteobacteria</taxon>
        <taxon>Hyphomicrobiales</taxon>
        <taxon>Rhizobiaceae</taxon>
        <taxon>Rhizobium/Agrobacterium group</taxon>
        <taxon>Rhizobium</taxon>
    </lineage>
</organism>
<protein>
    <submittedName>
        <fullName evidence="2">Uncharacterized protein</fullName>
    </submittedName>
</protein>
<feature type="transmembrane region" description="Helical" evidence="1">
    <location>
        <begin position="32"/>
        <end position="51"/>
    </location>
</feature>
<dbReference type="EMBL" id="JAUKWQ010000001">
    <property type="protein sequence ID" value="MDO1580595.1"/>
    <property type="molecule type" value="Genomic_DNA"/>
</dbReference>
<dbReference type="Proteomes" id="UP001169006">
    <property type="component" value="Unassembled WGS sequence"/>
</dbReference>
<comment type="caution">
    <text evidence="2">The sequence shown here is derived from an EMBL/GenBank/DDBJ whole genome shotgun (WGS) entry which is preliminary data.</text>
</comment>